<protein>
    <recommendedName>
        <fullName evidence="3">Replication protein P</fullName>
    </recommendedName>
</protein>
<dbReference type="AlphaFoldDB" id="A0A6P2GW32"/>
<evidence type="ECO:0000313" key="1">
    <source>
        <dbReference type="EMBL" id="VWB07781.1"/>
    </source>
</evidence>
<dbReference type="Pfam" id="PF06992">
    <property type="entry name" value="Phage_lambda_P"/>
    <property type="match status" value="1"/>
</dbReference>
<accession>A0A6P2GW32</accession>
<evidence type="ECO:0008006" key="3">
    <source>
        <dbReference type="Google" id="ProtNLM"/>
    </source>
</evidence>
<evidence type="ECO:0000313" key="2">
    <source>
        <dbReference type="Proteomes" id="UP000494170"/>
    </source>
</evidence>
<name>A0A6P2GW32_BURL3</name>
<dbReference type="EMBL" id="CABVPY010000001">
    <property type="protein sequence ID" value="VWB07781.1"/>
    <property type="molecule type" value="Genomic_DNA"/>
</dbReference>
<dbReference type="Proteomes" id="UP000494170">
    <property type="component" value="Unassembled WGS sequence"/>
</dbReference>
<gene>
    <name evidence="1" type="ORF">BLA6863_00185</name>
</gene>
<reference evidence="1 2" key="1">
    <citation type="submission" date="2019-09" db="EMBL/GenBank/DDBJ databases">
        <authorList>
            <person name="Depoorter E."/>
        </authorList>
    </citation>
    <scope>NUCLEOTIDE SEQUENCE [LARGE SCALE GENOMIC DNA]</scope>
    <source>
        <strain evidence="1">LMG 6863</strain>
    </source>
</reference>
<dbReference type="GO" id="GO:0006270">
    <property type="term" value="P:DNA replication initiation"/>
    <property type="evidence" value="ECO:0007669"/>
    <property type="project" value="InterPro"/>
</dbReference>
<sequence length="220" mass="24536">MDHLFNRLDGTYPNRWRISFANEQAVANWRDSWSEAFDEECLTPQMVADGLKACRKSYDWPPSLTEFLKACKPRINVDAAIYEAIEQMRKRQHGKDTWSNPAIYWAAVKVGEFDMVSQTFSQIKPRFESALKVVLEGTVLPVPVRVPALSAPGAAISTREYGAQRLQELGASAAFKRSPGGANIGWALSIVEEEKKTGKVPFNKLSIARQAIFNATGKEA</sequence>
<organism evidence="1 2">
    <name type="scientific">Burkholderia lata (strain ATCC 17760 / DSM 23089 / LMG 22485 / NCIMB 9086 / R18194 / 383)</name>
    <dbReference type="NCBI Taxonomy" id="482957"/>
    <lineage>
        <taxon>Bacteria</taxon>
        <taxon>Pseudomonadati</taxon>
        <taxon>Pseudomonadota</taxon>
        <taxon>Betaproteobacteria</taxon>
        <taxon>Burkholderiales</taxon>
        <taxon>Burkholderiaceae</taxon>
        <taxon>Burkholderia</taxon>
        <taxon>Burkholderia cepacia complex</taxon>
    </lineage>
</organism>
<dbReference type="InterPro" id="IPR009731">
    <property type="entry name" value="P-like"/>
</dbReference>
<proteinExistence type="predicted"/>